<dbReference type="Proteomes" id="UP000000674">
    <property type="component" value="Chromosome"/>
</dbReference>
<dbReference type="GO" id="GO:0006260">
    <property type="term" value="P:DNA replication"/>
    <property type="evidence" value="ECO:0007669"/>
    <property type="project" value="UniProtKB-KW"/>
</dbReference>
<dbReference type="InterPro" id="IPR008971">
    <property type="entry name" value="HSP40/DnaJ_pept-bd"/>
</dbReference>
<feature type="domain" description="CR-type" evidence="14">
    <location>
        <begin position="134"/>
        <end position="216"/>
    </location>
</feature>
<dbReference type="GO" id="GO:0008270">
    <property type="term" value="F:zinc ion binding"/>
    <property type="evidence" value="ECO:0007669"/>
    <property type="project" value="UniProtKB-UniRule"/>
</dbReference>
<dbReference type="Gene3D" id="1.10.287.110">
    <property type="entry name" value="DnaJ domain"/>
    <property type="match status" value="1"/>
</dbReference>
<comment type="function">
    <text evidence="11">Participates actively in the response to hyperosmotic and heat shock by preventing the aggregation of stress-denatured proteins and by disaggregating proteins, also in an autonomous, DnaK-independent fashion. Unfolded proteins bind initially to DnaJ; upon interaction with the DnaJ-bound protein, DnaK hydrolyzes its bound ATP, resulting in the formation of a stable complex. GrpE releases ADP from DnaK; ATP binding to DnaK triggers the release of the substrate protein, thus completing the reaction cycle. Several rounds of ATP-dependent interactions between DnaJ, DnaK and GrpE are required for fully efficient folding. Also involved, together with DnaK and GrpE, in the DNA replication of plasmids through activation of initiation proteins.</text>
</comment>
<dbReference type="GO" id="GO:0005737">
    <property type="term" value="C:cytoplasm"/>
    <property type="evidence" value="ECO:0007669"/>
    <property type="project" value="UniProtKB-SubCell"/>
</dbReference>
<dbReference type="Pfam" id="PF00684">
    <property type="entry name" value="DnaJ_CXXCXGXG"/>
    <property type="match status" value="1"/>
</dbReference>
<feature type="repeat" description="CXXCXGXG motif" evidence="11">
    <location>
        <begin position="204"/>
        <end position="211"/>
    </location>
</feature>
<dbReference type="GO" id="GO:0051082">
    <property type="term" value="F:unfolded protein binding"/>
    <property type="evidence" value="ECO:0007669"/>
    <property type="project" value="UniProtKB-UniRule"/>
</dbReference>
<dbReference type="InterPro" id="IPR012724">
    <property type="entry name" value="DnaJ"/>
</dbReference>
<keyword evidence="6 11" id="KW-0677">Repeat</keyword>
<feature type="zinc finger region" description="CR-type" evidence="12">
    <location>
        <begin position="134"/>
        <end position="216"/>
    </location>
</feature>
<evidence type="ECO:0000256" key="4">
    <source>
        <dbReference type="ARBA" id="ARBA00022705"/>
    </source>
</evidence>
<dbReference type="InterPro" id="IPR036869">
    <property type="entry name" value="J_dom_sf"/>
</dbReference>
<evidence type="ECO:0000256" key="9">
    <source>
        <dbReference type="ARBA" id="ARBA00023016"/>
    </source>
</evidence>
<feature type="repeat" description="CXXCXGXG motif" evidence="11">
    <location>
        <begin position="164"/>
        <end position="171"/>
    </location>
</feature>
<dbReference type="GeneID" id="4461881"/>
<feature type="repeat" description="CXXCXGXG motif" evidence="11">
    <location>
        <begin position="190"/>
        <end position="197"/>
    </location>
</feature>
<feature type="binding site" evidence="11">
    <location>
        <position position="147"/>
    </location>
    <ligand>
        <name>Zn(2+)</name>
        <dbReference type="ChEBI" id="CHEBI:29105"/>
        <label>1</label>
    </ligand>
</feature>
<comment type="subunit">
    <text evidence="2 11">Homodimer.</text>
</comment>
<dbReference type="EMBL" id="CP000477">
    <property type="protein sequence ID" value="ABK14520.1"/>
    <property type="molecule type" value="Genomic_DNA"/>
</dbReference>
<feature type="repeat" description="CXXCXGXG motif" evidence="11">
    <location>
        <begin position="147"/>
        <end position="154"/>
    </location>
</feature>
<evidence type="ECO:0000256" key="12">
    <source>
        <dbReference type="PROSITE-ProRule" id="PRU00546"/>
    </source>
</evidence>
<dbReference type="KEGG" id="mtp:Mthe_0730"/>
<feature type="binding site" evidence="11">
    <location>
        <position position="164"/>
    </location>
    <ligand>
        <name>Zn(2+)</name>
        <dbReference type="ChEBI" id="CHEBI:29105"/>
        <label>2</label>
    </ligand>
</feature>
<dbReference type="SMART" id="SM00271">
    <property type="entry name" value="DnaJ"/>
    <property type="match status" value="1"/>
</dbReference>
<keyword evidence="4 11" id="KW-0235">DNA replication</keyword>
<keyword evidence="8 11" id="KW-0862">Zinc</keyword>
<evidence type="ECO:0000259" key="14">
    <source>
        <dbReference type="PROSITE" id="PS51188"/>
    </source>
</evidence>
<protein>
    <recommendedName>
        <fullName evidence="11">Chaperone protein DnaJ</fullName>
    </recommendedName>
</protein>
<dbReference type="PROSITE" id="PS00636">
    <property type="entry name" value="DNAJ_1"/>
    <property type="match status" value="1"/>
</dbReference>
<dbReference type="HAMAP" id="MF_01152">
    <property type="entry name" value="DnaJ"/>
    <property type="match status" value="1"/>
</dbReference>
<dbReference type="PROSITE" id="PS51188">
    <property type="entry name" value="ZF_CR"/>
    <property type="match status" value="1"/>
</dbReference>
<dbReference type="FunFam" id="2.60.260.20:FF:000004">
    <property type="entry name" value="Molecular chaperone DnaJ"/>
    <property type="match status" value="1"/>
</dbReference>
<comment type="subcellular location">
    <subcellularLocation>
        <location evidence="1 11">Cytoplasm</location>
    </subcellularLocation>
</comment>
<dbReference type="InterPro" id="IPR001623">
    <property type="entry name" value="DnaJ_domain"/>
</dbReference>
<comment type="similarity">
    <text evidence="11">Belongs to the DnaJ family.</text>
</comment>
<keyword evidence="3 11" id="KW-0963">Cytoplasm</keyword>
<dbReference type="InterPro" id="IPR001305">
    <property type="entry name" value="HSP_DnaJ_Cys-rich_dom"/>
</dbReference>
<dbReference type="NCBIfam" id="NF008035">
    <property type="entry name" value="PRK10767.1"/>
    <property type="match status" value="1"/>
</dbReference>
<dbReference type="PANTHER" id="PTHR43096:SF52">
    <property type="entry name" value="DNAJ HOMOLOG 1, MITOCHONDRIAL-RELATED"/>
    <property type="match status" value="1"/>
</dbReference>
<dbReference type="Gene3D" id="2.10.230.10">
    <property type="entry name" value="Heat shock protein DnaJ, cysteine-rich domain"/>
    <property type="match status" value="1"/>
</dbReference>
<keyword evidence="7 11" id="KW-0863">Zinc-finger</keyword>
<evidence type="ECO:0000256" key="6">
    <source>
        <dbReference type="ARBA" id="ARBA00022737"/>
    </source>
</evidence>
<evidence type="ECO:0000256" key="5">
    <source>
        <dbReference type="ARBA" id="ARBA00022723"/>
    </source>
</evidence>
<dbReference type="NCBIfam" id="TIGR02349">
    <property type="entry name" value="DnaJ_bact"/>
    <property type="match status" value="1"/>
</dbReference>
<evidence type="ECO:0000256" key="3">
    <source>
        <dbReference type="ARBA" id="ARBA00022490"/>
    </source>
</evidence>
<feature type="binding site" evidence="11">
    <location>
        <position position="204"/>
    </location>
    <ligand>
        <name>Zn(2+)</name>
        <dbReference type="ChEBI" id="CHEBI:29105"/>
        <label>1</label>
    </ligand>
</feature>
<keyword evidence="9 11" id="KW-0346">Stress response</keyword>
<dbReference type="InterPro" id="IPR002939">
    <property type="entry name" value="DnaJ_C"/>
</dbReference>
<dbReference type="SUPFAM" id="SSF57938">
    <property type="entry name" value="DnaJ/Hsp40 cysteine-rich domain"/>
    <property type="match status" value="1"/>
</dbReference>
<comment type="domain">
    <text evidence="11">The J domain is necessary and sufficient to stimulate DnaK ATPase activity. Zinc center 1 plays an important role in the autonomous, DnaK-independent chaperone activity of DnaJ. Zinc center 2 is essential for interaction with DnaK and for DnaJ activity.</text>
</comment>
<evidence type="ECO:0000313" key="15">
    <source>
        <dbReference type="EMBL" id="ABK14520.1"/>
    </source>
</evidence>
<dbReference type="GO" id="GO:0042026">
    <property type="term" value="P:protein refolding"/>
    <property type="evidence" value="ECO:0007669"/>
    <property type="project" value="TreeGrafter"/>
</dbReference>
<dbReference type="PANTHER" id="PTHR43096">
    <property type="entry name" value="DNAJ HOMOLOG 1, MITOCHONDRIAL-RELATED"/>
    <property type="match status" value="1"/>
</dbReference>
<dbReference type="GO" id="GO:0031072">
    <property type="term" value="F:heat shock protein binding"/>
    <property type="evidence" value="ECO:0007669"/>
    <property type="project" value="InterPro"/>
</dbReference>
<evidence type="ECO:0000313" key="16">
    <source>
        <dbReference type="Proteomes" id="UP000000674"/>
    </source>
</evidence>
<dbReference type="GO" id="GO:0005524">
    <property type="term" value="F:ATP binding"/>
    <property type="evidence" value="ECO:0007669"/>
    <property type="project" value="InterPro"/>
</dbReference>
<gene>
    <name evidence="11" type="primary">dnaJ</name>
    <name evidence="15" type="ordered locus">Mthe_0730</name>
</gene>
<dbReference type="FunFam" id="2.10.230.10:FF:000002">
    <property type="entry name" value="Molecular chaperone DnaJ"/>
    <property type="match status" value="1"/>
</dbReference>
<proteinExistence type="inferred from homology"/>
<dbReference type="PROSITE" id="PS50076">
    <property type="entry name" value="DNAJ_2"/>
    <property type="match status" value="1"/>
</dbReference>
<name>A0B746_METTP</name>
<evidence type="ECO:0000256" key="10">
    <source>
        <dbReference type="ARBA" id="ARBA00023186"/>
    </source>
</evidence>
<dbReference type="SUPFAM" id="SSF49493">
    <property type="entry name" value="HSP40/DnaJ peptide-binding domain"/>
    <property type="match status" value="2"/>
</dbReference>
<evidence type="ECO:0000259" key="13">
    <source>
        <dbReference type="PROSITE" id="PS50076"/>
    </source>
</evidence>
<comment type="cofactor">
    <cofactor evidence="11">
        <name>Zn(2+)</name>
        <dbReference type="ChEBI" id="CHEBI:29105"/>
    </cofactor>
    <text evidence="11">Binds 2 Zn(2+) ions per monomer.</text>
</comment>
<evidence type="ECO:0000256" key="2">
    <source>
        <dbReference type="ARBA" id="ARBA00011738"/>
    </source>
</evidence>
<keyword evidence="16" id="KW-1185">Reference proteome</keyword>
<feature type="binding site" evidence="11">
    <location>
        <position position="190"/>
    </location>
    <ligand>
        <name>Zn(2+)</name>
        <dbReference type="ChEBI" id="CHEBI:29105"/>
        <label>2</label>
    </ligand>
</feature>
<dbReference type="STRING" id="349307.Mthe_0730"/>
<dbReference type="Pfam" id="PF00226">
    <property type="entry name" value="DnaJ"/>
    <property type="match status" value="1"/>
</dbReference>
<dbReference type="InterPro" id="IPR036410">
    <property type="entry name" value="HSP_DnaJ_Cys-rich_dom_sf"/>
</dbReference>
<evidence type="ECO:0000256" key="8">
    <source>
        <dbReference type="ARBA" id="ARBA00022833"/>
    </source>
</evidence>
<dbReference type="FunFam" id="1.10.287.110:FF:000031">
    <property type="entry name" value="Molecular chaperone DnaJ"/>
    <property type="match status" value="1"/>
</dbReference>
<dbReference type="AlphaFoldDB" id="A0B746"/>
<dbReference type="GO" id="GO:0009408">
    <property type="term" value="P:response to heat"/>
    <property type="evidence" value="ECO:0007669"/>
    <property type="project" value="InterPro"/>
</dbReference>
<keyword evidence="5 11" id="KW-0479">Metal-binding</keyword>
<feature type="domain" description="J" evidence="13">
    <location>
        <begin position="6"/>
        <end position="70"/>
    </location>
</feature>
<feature type="binding site" evidence="11">
    <location>
        <position position="150"/>
    </location>
    <ligand>
        <name>Zn(2+)</name>
        <dbReference type="ChEBI" id="CHEBI:29105"/>
        <label>1</label>
    </ligand>
</feature>
<feature type="binding site" evidence="11">
    <location>
        <position position="193"/>
    </location>
    <ligand>
        <name>Zn(2+)</name>
        <dbReference type="ChEBI" id="CHEBI:29105"/>
        <label>2</label>
    </ligand>
</feature>
<dbReference type="CDD" id="cd06257">
    <property type="entry name" value="DnaJ"/>
    <property type="match status" value="1"/>
</dbReference>
<reference evidence="15 16" key="1">
    <citation type="submission" date="2006-10" db="EMBL/GenBank/DDBJ databases">
        <title>Complete sequence of Methanosaeta thermophila PT.</title>
        <authorList>
            <consortium name="US DOE Joint Genome Institute"/>
            <person name="Copeland A."/>
            <person name="Lucas S."/>
            <person name="Lapidus A."/>
            <person name="Barry K."/>
            <person name="Detter J.C."/>
            <person name="Glavina del Rio T."/>
            <person name="Hammon N."/>
            <person name="Israni S."/>
            <person name="Pitluck S."/>
            <person name="Chain P."/>
            <person name="Malfatti S."/>
            <person name="Shin M."/>
            <person name="Vergez L."/>
            <person name="Schmutz J."/>
            <person name="Larimer F."/>
            <person name="Land M."/>
            <person name="Hauser L."/>
            <person name="Kyrpides N."/>
            <person name="Kim E."/>
            <person name="Smith K.S."/>
            <person name="Ingram-Smith C."/>
            <person name="Richardson P."/>
        </authorList>
    </citation>
    <scope>NUCLEOTIDE SEQUENCE [LARGE SCALE GENOMIC DNA]</scope>
    <source>
        <strain evidence="16">DSM 6194 / JCM 14653 / NBRC 101360 / PT</strain>
    </source>
</reference>
<dbReference type="CDD" id="cd10747">
    <property type="entry name" value="DnaJ_C"/>
    <property type="match status" value="1"/>
</dbReference>
<dbReference type="InterPro" id="IPR018253">
    <property type="entry name" value="DnaJ_domain_CS"/>
</dbReference>
<dbReference type="Pfam" id="PF01556">
    <property type="entry name" value="DnaJ_C"/>
    <property type="match status" value="1"/>
</dbReference>
<dbReference type="RefSeq" id="WP_011695916.1">
    <property type="nucleotide sequence ID" value="NC_008553.1"/>
</dbReference>
<evidence type="ECO:0000256" key="7">
    <source>
        <dbReference type="ARBA" id="ARBA00022771"/>
    </source>
</evidence>
<accession>A0B746</accession>
<evidence type="ECO:0000256" key="1">
    <source>
        <dbReference type="ARBA" id="ARBA00004496"/>
    </source>
</evidence>
<dbReference type="OrthoDB" id="8967at2157"/>
<dbReference type="SUPFAM" id="SSF46565">
    <property type="entry name" value="Chaperone J-domain"/>
    <property type="match status" value="1"/>
</dbReference>
<evidence type="ECO:0000256" key="11">
    <source>
        <dbReference type="HAMAP-Rule" id="MF_01152"/>
    </source>
</evidence>
<organism evidence="15 16">
    <name type="scientific">Methanothrix thermoacetophila (strain DSM 6194 / JCM 14653 / NBRC 101360 / PT)</name>
    <name type="common">Methanosaeta thermophila</name>
    <dbReference type="NCBI Taxonomy" id="349307"/>
    <lineage>
        <taxon>Archaea</taxon>
        <taxon>Methanobacteriati</taxon>
        <taxon>Methanobacteriota</taxon>
        <taxon>Stenosarchaea group</taxon>
        <taxon>Methanomicrobia</taxon>
        <taxon>Methanotrichales</taxon>
        <taxon>Methanotrichaceae</taxon>
        <taxon>Methanothrix</taxon>
    </lineage>
</organism>
<keyword evidence="10 11" id="KW-0143">Chaperone</keyword>
<dbReference type="Gene3D" id="2.60.260.20">
    <property type="entry name" value="Urease metallochaperone UreE, N-terminal domain"/>
    <property type="match status" value="2"/>
</dbReference>
<feature type="binding site" evidence="11">
    <location>
        <position position="207"/>
    </location>
    <ligand>
        <name>Zn(2+)</name>
        <dbReference type="ChEBI" id="CHEBI:29105"/>
        <label>1</label>
    </ligand>
</feature>
<dbReference type="PRINTS" id="PR00625">
    <property type="entry name" value="JDOMAIN"/>
</dbReference>
<dbReference type="CDD" id="cd10719">
    <property type="entry name" value="DnaJ_zf"/>
    <property type="match status" value="1"/>
</dbReference>
<feature type="binding site" evidence="11">
    <location>
        <position position="167"/>
    </location>
    <ligand>
        <name>Zn(2+)</name>
        <dbReference type="ChEBI" id="CHEBI:29105"/>
        <label>2</label>
    </ligand>
</feature>
<dbReference type="HOGENOM" id="CLU_017633_0_7_2"/>
<sequence>MAEKRDYYEILGVDRNATEKEIKSAYRKLAMKYHPDRSDAPDAEERFKEISEAYAVLSDPEKRRQYDQFGHAGIGQYSQEDLFRSVDFEDLLRGFGFGTDSIFDMFFGRGRHGPVRGRDLRYDLEITLEQAASGLETTIEVPRTEVCRTCSGTGAKPGTSPVRCQSCHGTGQITRTQVTPFGQIVTSTTCSKCGGRGQVIQTPCDDCDGTGRVRRYRKINVRIPPGVDTGHHLKLRGQGEAPPFSPGAPAEPGDLYIFINIRPHPLFSRDGDNLIHEMNISMTQAALGTELDVPTLDGRARLKIPPGTQSGSLFRIKGKGMPRLHGTGTGDLLVRTNVRIPASLTPRQRQLLEELAREFGETETRRHQGKTGFFEKIVDEVKGAVR</sequence>